<sequence>MQVKLPWVLICIQLLLVLSAVMYMQTESTENNTKIMNKNLLEDVIFKFEPNDTSFQTSLLERRQQYAEIIKAIEKMDSYDMRFETIILLTKDIIESSQNSSTLVENYINDVPGYDLKECIIGDALFTILENTAFLGDIIFHFPDIMQIILTGNEEWMETLYSSFHFAHKMKYLFDEQTISIIYSAQKELGFKK</sequence>
<dbReference type="GeneID" id="107070629"/>
<feature type="signal peptide" evidence="1">
    <location>
        <begin position="1"/>
        <end position="19"/>
    </location>
</feature>
<evidence type="ECO:0000313" key="3">
    <source>
        <dbReference type="RefSeq" id="XP_015184494.1"/>
    </source>
</evidence>
<proteinExistence type="predicted"/>
<reference evidence="3" key="1">
    <citation type="submission" date="2025-08" db="UniProtKB">
        <authorList>
            <consortium name="RefSeq"/>
        </authorList>
    </citation>
    <scope>IDENTIFICATION</scope>
    <source>
        <tissue evidence="3">Whole body</tissue>
    </source>
</reference>
<dbReference type="PANTHER" id="PTHR14735">
    <property type="entry name" value="COILED-COIL DOMAIN-CONTAINING PROTEIN 134"/>
    <property type="match status" value="1"/>
</dbReference>
<dbReference type="RefSeq" id="XP_015184494.1">
    <property type="nucleotide sequence ID" value="XM_015329008.1"/>
</dbReference>
<keyword evidence="1" id="KW-0732">Signal</keyword>
<organism evidence="2 3">
    <name type="scientific">Polistes dominula</name>
    <name type="common">European paper wasp</name>
    <name type="synonym">Vespa dominula</name>
    <dbReference type="NCBI Taxonomy" id="743375"/>
    <lineage>
        <taxon>Eukaryota</taxon>
        <taxon>Metazoa</taxon>
        <taxon>Ecdysozoa</taxon>
        <taxon>Arthropoda</taxon>
        <taxon>Hexapoda</taxon>
        <taxon>Insecta</taxon>
        <taxon>Pterygota</taxon>
        <taxon>Neoptera</taxon>
        <taxon>Endopterygota</taxon>
        <taxon>Hymenoptera</taxon>
        <taxon>Apocrita</taxon>
        <taxon>Aculeata</taxon>
        <taxon>Vespoidea</taxon>
        <taxon>Vespidae</taxon>
        <taxon>Polistinae</taxon>
        <taxon>Polistini</taxon>
        <taxon>Polistes</taxon>
    </lineage>
</organism>
<dbReference type="InterPro" id="IPR026321">
    <property type="entry name" value="CC134"/>
</dbReference>
<accession>A0ABM1IWA7</accession>
<dbReference type="Proteomes" id="UP000694924">
    <property type="component" value="Unplaced"/>
</dbReference>
<feature type="chain" id="PRO_5045743721" evidence="1">
    <location>
        <begin position="20"/>
        <end position="193"/>
    </location>
</feature>
<name>A0ABM1IWA7_POLDO</name>
<dbReference type="Pfam" id="PF15002">
    <property type="entry name" value="ERK-JNK_inhib"/>
    <property type="match status" value="1"/>
</dbReference>
<evidence type="ECO:0000313" key="2">
    <source>
        <dbReference type="Proteomes" id="UP000694924"/>
    </source>
</evidence>
<dbReference type="PANTHER" id="PTHR14735:SF1">
    <property type="entry name" value="COILED-COIL DOMAIN-CONTAINING PROTEIN 134"/>
    <property type="match status" value="1"/>
</dbReference>
<evidence type="ECO:0000256" key="1">
    <source>
        <dbReference type="SAM" id="SignalP"/>
    </source>
</evidence>
<keyword evidence="2" id="KW-1185">Reference proteome</keyword>
<gene>
    <name evidence="3" type="primary">LOC107070629</name>
</gene>
<protein>
    <submittedName>
        <fullName evidence="3">Uncharacterized protein LOC107070629</fullName>
    </submittedName>
</protein>